<proteinExistence type="inferred from homology"/>
<keyword evidence="4 7" id="KW-0812">Transmembrane</keyword>
<dbReference type="Pfam" id="PF02687">
    <property type="entry name" value="FtsX"/>
    <property type="match status" value="2"/>
</dbReference>
<dbReference type="Pfam" id="PF12704">
    <property type="entry name" value="MacB_PCD"/>
    <property type="match status" value="1"/>
</dbReference>
<evidence type="ECO:0000256" key="3">
    <source>
        <dbReference type="ARBA" id="ARBA00022475"/>
    </source>
</evidence>
<evidence type="ECO:0000256" key="6">
    <source>
        <dbReference type="ARBA" id="ARBA00023136"/>
    </source>
</evidence>
<feature type="transmembrane region" description="Helical" evidence="7">
    <location>
        <begin position="400"/>
        <end position="419"/>
    </location>
</feature>
<evidence type="ECO:0000256" key="5">
    <source>
        <dbReference type="ARBA" id="ARBA00022989"/>
    </source>
</evidence>
<dbReference type="InterPro" id="IPR003838">
    <property type="entry name" value="ABC3_permease_C"/>
</dbReference>
<feature type="transmembrane region" description="Helical" evidence="7">
    <location>
        <begin position="250"/>
        <end position="268"/>
    </location>
</feature>
<comment type="subcellular location">
    <subcellularLocation>
        <location evidence="1">Cell membrane</location>
        <topology evidence="1">Multi-pass membrane protein</topology>
    </subcellularLocation>
</comment>
<keyword evidence="3" id="KW-1003">Cell membrane</keyword>
<keyword evidence="11" id="KW-1185">Reference proteome</keyword>
<evidence type="ECO:0000256" key="1">
    <source>
        <dbReference type="ARBA" id="ARBA00004651"/>
    </source>
</evidence>
<evidence type="ECO:0000256" key="2">
    <source>
        <dbReference type="ARBA" id="ARBA00005236"/>
    </source>
</evidence>
<feature type="transmembrane region" description="Helical" evidence="7">
    <location>
        <begin position="425"/>
        <end position="448"/>
    </location>
</feature>
<dbReference type="PANTHER" id="PTHR30489">
    <property type="entry name" value="LIPOPROTEIN-RELEASING SYSTEM TRANSMEMBRANE PROTEIN LOLE"/>
    <property type="match status" value="1"/>
</dbReference>
<dbReference type="PANTHER" id="PTHR30489:SF0">
    <property type="entry name" value="LIPOPROTEIN-RELEASING SYSTEM TRANSMEMBRANE PROTEIN LOLE"/>
    <property type="match status" value="1"/>
</dbReference>
<protein>
    <recommendedName>
        <fullName evidence="12">ABC transporter permease</fullName>
    </recommendedName>
</protein>
<keyword evidence="5 7" id="KW-1133">Transmembrane helix</keyword>
<sequence>MKLTLTLFWGALKDQPVKWLVTLLSIAVGVGLGYAVHLIHHQALQQFEAGIRTLSGQADLQLLPFSKTVPEAALDRLDDNPDVRVASPVVQATVKINGLKDPIEWIGLDVFRAALVTPNLIGHPNDNTSQTAFLGSRSVMLSPALANKLGKVAPITLQTSHNGKNEVWRVEGSVPAAGTGQTLAVSDIAAVQWQFGQIGLLSRIDIKLRDGISVDQFRAKYGPEFSGFGHFETVSEQTAQGASISQAYRANLSILAMVALLTGGFLSFSTQMLSVAQRARQWALLGAIGMKQSTLRRQILAEAACIGVLGSLGGVALGFSLASAVVSHLGADLGAGYFASNRSSLEFNGAAALMYAAFGLLTAMLGALLPASQARALSLNRRLRTGSEESGLQFANRAHVPAIALLILALPCLLIPAVGNIPVGGYLAVAFGLFGGILLIGPAVRWIMRPRQQVRSMWQMSVNRLASTPNLLAVGLAGVVASFALVVSMHVMIYSFRQSLDNWLNQVLPAPLYLKTEHPEVEQIPPKLQAEIRNSSLLGKVEFLGQTHLSIDPARPAVELISRPLTAQLAENRLPLIGPHAQSDPSPGSVPAWVSEPVADIYGKQLNDEFTLKLDNGHALQVKVMGIWRDYARQHGAIVVSQQSLEKLGLDLPHTQAALWPKPGVSVADLRKQLETLASQHLDETPVSFSQPDEIRRISLAIFDKSFAVTYLLEVAALVIGLFGVATAFSAMGLQRKREFALLSAIGAQKTTMLGLLLREGLLASSLACGLGLLIGLAFAWILVFVVNPQSFHWSMEWYTPWRDLGVMCTGLIAVSCLTAALSIQHALGKQVIGQLKEDWS</sequence>
<dbReference type="EMBL" id="BSOJ01000009">
    <property type="protein sequence ID" value="GLR25777.1"/>
    <property type="molecule type" value="Genomic_DNA"/>
</dbReference>
<dbReference type="Proteomes" id="UP001156664">
    <property type="component" value="Unassembled WGS sequence"/>
</dbReference>
<dbReference type="InterPro" id="IPR051447">
    <property type="entry name" value="Lipoprotein-release_system"/>
</dbReference>
<feature type="transmembrane region" description="Helical" evidence="7">
    <location>
        <begin position="469"/>
        <end position="496"/>
    </location>
</feature>
<name>A0ABQ5YQR0_9BURK</name>
<evidence type="ECO:0000313" key="10">
    <source>
        <dbReference type="EMBL" id="GLR25777.1"/>
    </source>
</evidence>
<evidence type="ECO:0000259" key="8">
    <source>
        <dbReference type="Pfam" id="PF02687"/>
    </source>
</evidence>
<dbReference type="InterPro" id="IPR025857">
    <property type="entry name" value="MacB_PCD"/>
</dbReference>
<accession>A0ABQ5YQR0</accession>
<evidence type="ECO:0008006" key="12">
    <source>
        <dbReference type="Google" id="ProtNLM"/>
    </source>
</evidence>
<feature type="transmembrane region" description="Helical" evidence="7">
    <location>
        <begin position="762"/>
        <end position="785"/>
    </location>
</feature>
<comment type="similarity">
    <text evidence="2">Belongs to the ABC-4 integral membrane protein family. LolC/E subfamily.</text>
</comment>
<dbReference type="RefSeq" id="WP_284280218.1">
    <property type="nucleotide sequence ID" value="NZ_BSOJ01000009.1"/>
</dbReference>
<comment type="caution">
    <text evidence="10">The sequence shown here is derived from an EMBL/GenBank/DDBJ whole genome shotgun (WGS) entry which is preliminary data.</text>
</comment>
<feature type="transmembrane region" description="Helical" evidence="7">
    <location>
        <begin position="299"/>
        <end position="329"/>
    </location>
</feature>
<evidence type="ECO:0000259" key="9">
    <source>
        <dbReference type="Pfam" id="PF12704"/>
    </source>
</evidence>
<organism evidence="10 11">
    <name type="scientific">Limnobacter litoralis</name>
    <dbReference type="NCBI Taxonomy" id="481366"/>
    <lineage>
        <taxon>Bacteria</taxon>
        <taxon>Pseudomonadati</taxon>
        <taxon>Pseudomonadota</taxon>
        <taxon>Betaproteobacteria</taxon>
        <taxon>Burkholderiales</taxon>
        <taxon>Burkholderiaceae</taxon>
        <taxon>Limnobacter</taxon>
    </lineage>
</organism>
<feature type="transmembrane region" description="Helical" evidence="7">
    <location>
        <begin position="711"/>
        <end position="734"/>
    </location>
</feature>
<evidence type="ECO:0000256" key="7">
    <source>
        <dbReference type="SAM" id="Phobius"/>
    </source>
</evidence>
<feature type="transmembrane region" description="Helical" evidence="7">
    <location>
        <begin position="349"/>
        <end position="371"/>
    </location>
</feature>
<feature type="transmembrane region" description="Helical" evidence="7">
    <location>
        <begin position="805"/>
        <end position="824"/>
    </location>
</feature>
<feature type="domain" description="MacB-like periplasmic core" evidence="9">
    <location>
        <begin position="20"/>
        <end position="219"/>
    </location>
</feature>
<feature type="transmembrane region" description="Helical" evidence="7">
    <location>
        <begin position="20"/>
        <end position="39"/>
    </location>
</feature>
<evidence type="ECO:0000313" key="11">
    <source>
        <dbReference type="Proteomes" id="UP001156664"/>
    </source>
</evidence>
<feature type="domain" description="ABC3 transporter permease C-terminal" evidence="8">
    <location>
        <begin position="715"/>
        <end position="831"/>
    </location>
</feature>
<feature type="domain" description="ABC3 transporter permease C-terminal" evidence="8">
    <location>
        <begin position="254"/>
        <end position="378"/>
    </location>
</feature>
<reference evidence="11" key="1">
    <citation type="journal article" date="2019" name="Int. J. Syst. Evol. Microbiol.">
        <title>The Global Catalogue of Microorganisms (GCM) 10K type strain sequencing project: providing services to taxonomists for standard genome sequencing and annotation.</title>
        <authorList>
            <consortium name="The Broad Institute Genomics Platform"/>
            <consortium name="The Broad Institute Genome Sequencing Center for Infectious Disease"/>
            <person name="Wu L."/>
            <person name="Ma J."/>
        </authorList>
    </citation>
    <scope>NUCLEOTIDE SEQUENCE [LARGE SCALE GENOMIC DNA]</scope>
    <source>
        <strain evidence="11">NBRC 105857</strain>
    </source>
</reference>
<keyword evidence="6 7" id="KW-0472">Membrane</keyword>
<evidence type="ECO:0000256" key="4">
    <source>
        <dbReference type="ARBA" id="ARBA00022692"/>
    </source>
</evidence>
<gene>
    <name evidence="10" type="ORF">GCM10007875_08650</name>
</gene>